<dbReference type="InterPro" id="IPR024320">
    <property type="entry name" value="LPG_synthase_C"/>
</dbReference>
<dbReference type="AlphaFoldDB" id="A0A371IJD8"/>
<dbReference type="InterPro" id="IPR016732">
    <property type="entry name" value="UCP018688"/>
</dbReference>
<dbReference type="Proteomes" id="UP000319424">
    <property type="component" value="Unassembled WGS sequence"/>
</dbReference>
<dbReference type="InterPro" id="IPR016181">
    <property type="entry name" value="Acyl_CoA_acyltransferase"/>
</dbReference>
<gene>
    <name evidence="2" type="ORF">BBG48_009210</name>
    <name evidence="3" type="ORF">FL857_09420</name>
</gene>
<organism evidence="2 4">
    <name type="scientific">Criibacterium bergeronii</name>
    <dbReference type="NCBI Taxonomy" id="1871336"/>
    <lineage>
        <taxon>Bacteria</taxon>
        <taxon>Bacillati</taxon>
        <taxon>Bacillota</taxon>
        <taxon>Clostridia</taxon>
        <taxon>Peptostreptococcales</taxon>
        <taxon>Filifactoraceae</taxon>
        <taxon>Criibacterium</taxon>
    </lineage>
</organism>
<dbReference type="EMBL" id="MBEW02000027">
    <property type="protein sequence ID" value="RDY20602.1"/>
    <property type="molecule type" value="Genomic_DNA"/>
</dbReference>
<evidence type="ECO:0000259" key="1">
    <source>
        <dbReference type="Pfam" id="PF09924"/>
    </source>
</evidence>
<evidence type="ECO:0000313" key="4">
    <source>
        <dbReference type="Proteomes" id="UP000093352"/>
    </source>
</evidence>
<reference evidence="3 5" key="3">
    <citation type="submission" date="2019-07" db="EMBL/GenBank/DDBJ databases">
        <title>Criibacterium bergeronii gen. nov., sp. nov. isolated from human clinical samples.</title>
        <authorList>
            <person name="Maheux A.F."/>
            <person name="Boudreau D.K."/>
            <person name="Berube E."/>
            <person name="Brodeur S."/>
            <person name="Bernard K.A."/>
            <person name="Abed J.Y."/>
            <person name="Ducrey E."/>
            <person name="Guay E.F."/>
            <person name="Raymond F."/>
            <person name="Corbeil J."/>
            <person name="Domingo M.-C."/>
            <person name="Roy P.H."/>
            <person name="Boissinot M."/>
            <person name="Tocheva E.I."/>
            <person name="Omar R.F."/>
        </authorList>
    </citation>
    <scope>NUCLEOTIDE SEQUENCE [LARGE SCALE GENOMIC DNA]</scope>
    <source>
        <strain evidence="3 5">CCRI-24246</strain>
    </source>
</reference>
<dbReference type="SUPFAM" id="SSF55729">
    <property type="entry name" value="Acyl-CoA N-acyltransferases (Nat)"/>
    <property type="match status" value="2"/>
</dbReference>
<evidence type="ECO:0000313" key="3">
    <source>
        <dbReference type="EMBL" id="TRW24073.1"/>
    </source>
</evidence>
<dbReference type="PIRSF" id="PIRSF018688">
    <property type="entry name" value="UCP018688"/>
    <property type="match status" value="1"/>
</dbReference>
<dbReference type="STRING" id="1871336.BBG48_08055"/>
<dbReference type="PANTHER" id="PTHR41373">
    <property type="entry name" value="DUF2156 DOMAIN-CONTAINING PROTEIN"/>
    <property type="match status" value="1"/>
</dbReference>
<feature type="domain" description="Phosphatidylglycerol lysyltransferase C-terminal" evidence="1">
    <location>
        <begin position="22"/>
        <end position="297"/>
    </location>
</feature>
<evidence type="ECO:0000313" key="2">
    <source>
        <dbReference type="EMBL" id="RDY20602.1"/>
    </source>
</evidence>
<comment type="caution">
    <text evidence="2">The sequence shown here is derived from an EMBL/GenBank/DDBJ whole genome shotgun (WGS) entry which is preliminary data.</text>
</comment>
<dbReference type="Gene3D" id="3.40.630.30">
    <property type="match status" value="1"/>
</dbReference>
<keyword evidence="4" id="KW-1185">Reference proteome</keyword>
<reference evidence="2 4" key="1">
    <citation type="journal article" date="2016" name="Genome Announc.">
        <title>Draft Genome Sequence of Criibacterium bergeronii gen. nov., sp. nov., Strain CCRI-22567T, Isolated from a Vaginal Sample from a Woman with Bacterial Vaginosis.</title>
        <authorList>
            <person name="Maheux A.F."/>
            <person name="Berube E."/>
            <person name="Boudreau D.K."/>
            <person name="Raymond F."/>
            <person name="Corbeil J."/>
            <person name="Roy P.H."/>
            <person name="Boissinot M."/>
            <person name="Omar R.F."/>
        </authorList>
    </citation>
    <scope>NUCLEOTIDE SEQUENCE [LARGE SCALE GENOMIC DNA]</scope>
    <source>
        <strain evidence="2 4">CCRI-22567</strain>
    </source>
</reference>
<protein>
    <submittedName>
        <fullName evidence="2">DUF2156 domain-containing protein</fullName>
    </submittedName>
</protein>
<sequence length="300" mass="36064">MCTAHVIDLSQKDLIKGYMDLVDYKACEYSFMTLYMWQHLYNTKVMENDDTMYIYGIDNKSYFSLVPISKKKRWERDLKELKKIFINCFNTDKIIMRAVPKEYAEFIEQDYPSRFEIYKDRDVFDYMYDAEKLRTLSGRKLHSKKNHFNSFIKQYQGRYEYKRLTNREQFDEALEMLRRWAVEKTVDDTILIERQAIEKIFSHYEMHKDTKVGGIYIDGRLEAFTFGDMLKADTVCIHIEKANPDIRGLYPAINKIFLCEEFPNVAYVNREDDLGLENLRKAKESYYPIELVEKYTLIEK</sequence>
<dbReference type="OrthoDB" id="9765580at2"/>
<dbReference type="Proteomes" id="UP000093352">
    <property type="component" value="Unassembled WGS sequence"/>
</dbReference>
<dbReference type="EMBL" id="VJXW01000016">
    <property type="protein sequence ID" value="TRW24073.1"/>
    <property type="molecule type" value="Genomic_DNA"/>
</dbReference>
<dbReference type="Pfam" id="PF09924">
    <property type="entry name" value="LPG_synthase_C"/>
    <property type="match status" value="1"/>
</dbReference>
<accession>A0A371IJD8</accession>
<dbReference type="PANTHER" id="PTHR41373:SF1">
    <property type="entry name" value="PHOSPHATIDYLGLYCEROL LYSYLTRANSFERASE C-TERMINAL DOMAIN-CONTAINING PROTEIN"/>
    <property type="match status" value="1"/>
</dbReference>
<reference evidence="2" key="2">
    <citation type="submission" date="2018-07" db="EMBL/GenBank/DDBJ databases">
        <authorList>
            <person name="Quirk P.G."/>
            <person name="Krulwich T.A."/>
        </authorList>
    </citation>
    <scope>NUCLEOTIDE SEQUENCE</scope>
    <source>
        <strain evidence="2">CCRI-22567</strain>
    </source>
</reference>
<name>A0A371IJD8_9FIRM</name>
<evidence type="ECO:0000313" key="5">
    <source>
        <dbReference type="Proteomes" id="UP000319424"/>
    </source>
</evidence>
<proteinExistence type="predicted"/>